<reference evidence="1" key="1">
    <citation type="submission" date="2014-11" db="EMBL/GenBank/DDBJ databases">
        <authorList>
            <person name="Amaro Gonzalez C."/>
        </authorList>
    </citation>
    <scope>NUCLEOTIDE SEQUENCE</scope>
</reference>
<reference evidence="1" key="2">
    <citation type="journal article" date="2015" name="Fish Shellfish Immunol.">
        <title>Early steps in the European eel (Anguilla anguilla)-Vibrio vulnificus interaction in the gills: Role of the RtxA13 toxin.</title>
        <authorList>
            <person name="Callol A."/>
            <person name="Pajuelo D."/>
            <person name="Ebbesson L."/>
            <person name="Teles M."/>
            <person name="MacKenzie S."/>
            <person name="Amaro C."/>
        </authorList>
    </citation>
    <scope>NUCLEOTIDE SEQUENCE</scope>
</reference>
<accession>A0A0E9W7C9</accession>
<dbReference type="EMBL" id="GBXM01022308">
    <property type="protein sequence ID" value="JAH86269.1"/>
    <property type="molecule type" value="Transcribed_RNA"/>
</dbReference>
<dbReference type="AlphaFoldDB" id="A0A0E9W7C9"/>
<name>A0A0E9W7C9_ANGAN</name>
<organism evidence="1">
    <name type="scientific">Anguilla anguilla</name>
    <name type="common">European freshwater eel</name>
    <name type="synonym">Muraena anguilla</name>
    <dbReference type="NCBI Taxonomy" id="7936"/>
    <lineage>
        <taxon>Eukaryota</taxon>
        <taxon>Metazoa</taxon>
        <taxon>Chordata</taxon>
        <taxon>Craniata</taxon>
        <taxon>Vertebrata</taxon>
        <taxon>Euteleostomi</taxon>
        <taxon>Actinopterygii</taxon>
        <taxon>Neopterygii</taxon>
        <taxon>Teleostei</taxon>
        <taxon>Anguilliformes</taxon>
        <taxon>Anguillidae</taxon>
        <taxon>Anguilla</taxon>
    </lineage>
</organism>
<evidence type="ECO:0000313" key="1">
    <source>
        <dbReference type="EMBL" id="JAH86269.1"/>
    </source>
</evidence>
<proteinExistence type="predicted"/>
<sequence length="47" mass="5303">MNVQNSKFTAPKTPLLSDRTTLFIPESLSYGTSRCLAIIHLPHRSFL</sequence>
<protein>
    <submittedName>
        <fullName evidence="1">Uncharacterized protein</fullName>
    </submittedName>
</protein>